<dbReference type="PANTHER" id="PTHR46401:SF2">
    <property type="entry name" value="GLYCOSYLTRANSFERASE WBBK-RELATED"/>
    <property type="match status" value="1"/>
</dbReference>
<dbReference type="Proteomes" id="UP000315444">
    <property type="component" value="Unassembled WGS sequence"/>
</dbReference>
<evidence type="ECO:0000256" key="1">
    <source>
        <dbReference type="ARBA" id="ARBA00022679"/>
    </source>
</evidence>
<dbReference type="Gene3D" id="3.40.50.2000">
    <property type="entry name" value="Glycogen Phosphorylase B"/>
    <property type="match status" value="2"/>
</dbReference>
<dbReference type="Pfam" id="PF13692">
    <property type="entry name" value="Glyco_trans_1_4"/>
    <property type="match status" value="1"/>
</dbReference>
<reference evidence="3 5" key="2">
    <citation type="submission" date="2019-07" db="EMBL/GenBank/DDBJ databases">
        <title>Genome Sequencing of Bacteroides fragilis.</title>
        <authorList>
            <person name="Pinto K.M."/>
            <person name="Ruoff K.L."/>
            <person name="Price C.E."/>
            <person name="Valls R.A."/>
            <person name="O'Toole G.A."/>
        </authorList>
    </citation>
    <scope>NUCLEOTIDE SEQUENCE [LARGE SCALE GENOMIC DNA]</scope>
    <source>
        <strain evidence="3 5">AD135F_3B</strain>
    </source>
</reference>
<gene>
    <name evidence="3" type="ORF">FSA03_16255</name>
    <name evidence="2" type="ORF">FSA06_16265</name>
</gene>
<dbReference type="PANTHER" id="PTHR46401">
    <property type="entry name" value="GLYCOSYLTRANSFERASE WBBK-RELATED"/>
    <property type="match status" value="1"/>
</dbReference>
<dbReference type="GO" id="GO:0016757">
    <property type="term" value="F:glycosyltransferase activity"/>
    <property type="evidence" value="ECO:0007669"/>
    <property type="project" value="TreeGrafter"/>
</dbReference>
<evidence type="ECO:0000313" key="3">
    <source>
        <dbReference type="EMBL" id="TWV47094.1"/>
    </source>
</evidence>
<dbReference type="SUPFAM" id="SSF53756">
    <property type="entry name" value="UDP-Glycosyltransferase/glycogen phosphorylase"/>
    <property type="match status" value="1"/>
</dbReference>
<keyword evidence="1" id="KW-0808">Transferase</keyword>
<dbReference type="AlphaFoldDB" id="A0AB38PN55"/>
<dbReference type="RefSeq" id="WP_032591542.1">
    <property type="nucleotide sequence ID" value="NZ_CP083688.1"/>
</dbReference>
<proteinExistence type="predicted"/>
<dbReference type="GO" id="GO:0009103">
    <property type="term" value="P:lipopolysaccharide biosynthetic process"/>
    <property type="evidence" value="ECO:0007669"/>
    <property type="project" value="TreeGrafter"/>
</dbReference>
<dbReference type="EMBL" id="VOHV01000007">
    <property type="protein sequence ID" value="TWV40112.1"/>
    <property type="molecule type" value="Genomic_DNA"/>
</dbReference>
<organism evidence="3 5">
    <name type="scientific">Bacteroides fragilis</name>
    <dbReference type="NCBI Taxonomy" id="817"/>
    <lineage>
        <taxon>Bacteria</taxon>
        <taxon>Pseudomonadati</taxon>
        <taxon>Bacteroidota</taxon>
        <taxon>Bacteroidia</taxon>
        <taxon>Bacteroidales</taxon>
        <taxon>Bacteroidaceae</taxon>
        <taxon>Bacteroides</taxon>
    </lineage>
</organism>
<protein>
    <submittedName>
        <fullName evidence="3">Glycosyltransferase family 4 protein</fullName>
    </submittedName>
</protein>
<comment type="caution">
    <text evidence="3">The sequence shown here is derived from an EMBL/GenBank/DDBJ whole genome shotgun (WGS) entry which is preliminary data.</text>
</comment>
<dbReference type="EMBL" id="VOHT01000007">
    <property type="protein sequence ID" value="TWV47094.1"/>
    <property type="molecule type" value="Genomic_DNA"/>
</dbReference>
<name>A0AB38PN55_BACFG</name>
<evidence type="ECO:0000313" key="2">
    <source>
        <dbReference type="EMBL" id="TWV40112.1"/>
    </source>
</evidence>
<sequence length="353" mass="40941">MKVLYIGYDKKLVKSGADQIDIRNLELLYDSIPYVKVLPVLETRSFYKRYLFGIDSLLIQKVFAELQTGDYQLVFVSQSLMGRISKHIKCDFPNIKIITFFHNIEKYYALELLRVSGFTHYLFYLAASYFEFQSVKYSDYLIVLNQRESNLLQKIYNKSADLILPTSFKDQCSKIENCNIRKEFVYLFVGAAFFANIQGIKWFISNVLPEVHGKLIIVGKGMDLYREEFASERVEVYGYVQNLSEYYSMASVVISPIFSGGGMKTKVAEAFMYGKVVVGTKEAFTGYVNCSGVMYECNDKYAFVKILNELFVDKTHTVFNSKAREIYLQEYSYESSYSKFSRWISPILKLLNK</sequence>
<dbReference type="Proteomes" id="UP000319026">
    <property type="component" value="Unassembled WGS sequence"/>
</dbReference>
<reference evidence="2 4" key="1">
    <citation type="submission" date="2019-07" db="EMBL/GenBank/DDBJ databases">
        <title>Genome sequencing of Bacteroides fragilis.</title>
        <authorList>
            <person name="Galasyn E.V."/>
            <person name="Ruoff K.L."/>
            <person name="Price C.E."/>
            <person name="Valls R.A."/>
            <person name="O'Toole G.A."/>
        </authorList>
    </citation>
    <scope>NUCLEOTIDE SEQUENCE [LARGE SCALE GENOMIC DNA]</scope>
    <source>
        <strain evidence="2 4">AD135F_1B</strain>
    </source>
</reference>
<evidence type="ECO:0000313" key="4">
    <source>
        <dbReference type="Proteomes" id="UP000315444"/>
    </source>
</evidence>
<evidence type="ECO:0000313" key="5">
    <source>
        <dbReference type="Proteomes" id="UP000319026"/>
    </source>
</evidence>
<accession>A0AB38PN55</accession>